<sequence length="171" mass="19070">MRNDPILVITPNIAWCPPAGGELKFNFDGATVGSFGQYGIGAKILAFHEACLIYRKTSWAKDFKVIFKIDSSLVADWLMNPQRCPLTFKPLIASCLEVCKGLEWKISHVSRTCNTFGDILAKKGISRSNCLHGTRETSAFVVEILNWLWCSYSWDPKLVMVAANCVSVVYS</sequence>
<proteinExistence type="predicted"/>
<evidence type="ECO:0000313" key="3">
    <source>
        <dbReference type="Proteomes" id="UP001396334"/>
    </source>
</evidence>
<evidence type="ECO:0000313" key="2">
    <source>
        <dbReference type="EMBL" id="KAK8978765.1"/>
    </source>
</evidence>
<dbReference type="InterPro" id="IPR036397">
    <property type="entry name" value="RNaseH_sf"/>
</dbReference>
<organism evidence="2 3">
    <name type="scientific">Hibiscus sabdariffa</name>
    <name type="common">roselle</name>
    <dbReference type="NCBI Taxonomy" id="183260"/>
    <lineage>
        <taxon>Eukaryota</taxon>
        <taxon>Viridiplantae</taxon>
        <taxon>Streptophyta</taxon>
        <taxon>Embryophyta</taxon>
        <taxon>Tracheophyta</taxon>
        <taxon>Spermatophyta</taxon>
        <taxon>Magnoliopsida</taxon>
        <taxon>eudicotyledons</taxon>
        <taxon>Gunneridae</taxon>
        <taxon>Pentapetalae</taxon>
        <taxon>rosids</taxon>
        <taxon>malvids</taxon>
        <taxon>Malvales</taxon>
        <taxon>Malvaceae</taxon>
        <taxon>Malvoideae</taxon>
        <taxon>Hibiscus</taxon>
    </lineage>
</organism>
<protein>
    <recommendedName>
        <fullName evidence="1">RNase H type-1 domain-containing protein</fullName>
    </recommendedName>
</protein>
<gene>
    <name evidence="2" type="ORF">V6N11_029133</name>
</gene>
<evidence type="ECO:0000259" key="1">
    <source>
        <dbReference type="Pfam" id="PF13456"/>
    </source>
</evidence>
<dbReference type="PANTHER" id="PTHR33033:SF83">
    <property type="entry name" value="REVERSE TRANSCRIPTASE-LIKE PROTEIN"/>
    <property type="match status" value="1"/>
</dbReference>
<name>A0ABR2NS22_9ROSI</name>
<keyword evidence="3" id="KW-1185">Reference proteome</keyword>
<dbReference type="PANTHER" id="PTHR33033">
    <property type="entry name" value="POLYNUCLEOTIDYL TRANSFERASE, RIBONUCLEASE H-LIKE SUPERFAMILY PROTEIN-RELATED"/>
    <property type="match status" value="1"/>
</dbReference>
<comment type="caution">
    <text evidence="2">The sequence shown here is derived from an EMBL/GenBank/DDBJ whole genome shotgun (WGS) entry which is preliminary data.</text>
</comment>
<dbReference type="Proteomes" id="UP001396334">
    <property type="component" value="Unassembled WGS sequence"/>
</dbReference>
<dbReference type="SUPFAM" id="SSF53098">
    <property type="entry name" value="Ribonuclease H-like"/>
    <property type="match status" value="1"/>
</dbReference>
<dbReference type="InterPro" id="IPR002156">
    <property type="entry name" value="RNaseH_domain"/>
</dbReference>
<reference evidence="2 3" key="1">
    <citation type="journal article" date="2024" name="G3 (Bethesda)">
        <title>Genome assembly of Hibiscus sabdariffa L. provides insights into metabolisms of medicinal natural products.</title>
        <authorList>
            <person name="Kim T."/>
        </authorList>
    </citation>
    <scope>NUCLEOTIDE SEQUENCE [LARGE SCALE GENOMIC DNA]</scope>
    <source>
        <strain evidence="2">TK-2024</strain>
        <tissue evidence="2">Old leaves</tissue>
    </source>
</reference>
<dbReference type="EMBL" id="JBBPBN010000109">
    <property type="protein sequence ID" value="KAK8978765.1"/>
    <property type="molecule type" value="Genomic_DNA"/>
</dbReference>
<dbReference type="InterPro" id="IPR012337">
    <property type="entry name" value="RNaseH-like_sf"/>
</dbReference>
<accession>A0ABR2NS22</accession>
<dbReference type="Gene3D" id="3.30.420.10">
    <property type="entry name" value="Ribonuclease H-like superfamily/Ribonuclease H"/>
    <property type="match status" value="1"/>
</dbReference>
<dbReference type="Pfam" id="PF13456">
    <property type="entry name" value="RVT_3"/>
    <property type="match status" value="1"/>
</dbReference>
<feature type="domain" description="RNase H type-1" evidence="1">
    <location>
        <begin position="64"/>
        <end position="123"/>
    </location>
</feature>